<feature type="region of interest" description="Disordered" evidence="1">
    <location>
        <begin position="1"/>
        <end position="102"/>
    </location>
</feature>
<dbReference type="AlphaFoldDB" id="A0A9Q3K054"/>
<sequence>MPFQHSPPLRWTRTQDVLTPTPRVPLDGTPAVPQLRAHLDRGPVMEGAAPSIFPGRGQRRSRSFSGVVGGFPGLSRNTLKVPGEEGTEGVPAPVGASQGTRGPTLAQYNQPESSLLAIMQQITQNYNQYSSRFIL</sequence>
<dbReference type="Proteomes" id="UP000765509">
    <property type="component" value="Unassembled WGS sequence"/>
</dbReference>
<dbReference type="EMBL" id="AVOT02087126">
    <property type="protein sequence ID" value="MBW0570902.1"/>
    <property type="molecule type" value="Genomic_DNA"/>
</dbReference>
<evidence type="ECO:0000313" key="3">
    <source>
        <dbReference type="Proteomes" id="UP000765509"/>
    </source>
</evidence>
<proteinExistence type="predicted"/>
<name>A0A9Q3K054_9BASI</name>
<evidence type="ECO:0000256" key="1">
    <source>
        <dbReference type="SAM" id="MobiDB-lite"/>
    </source>
</evidence>
<gene>
    <name evidence="2" type="ORF">O181_110617</name>
</gene>
<evidence type="ECO:0000313" key="2">
    <source>
        <dbReference type="EMBL" id="MBW0570902.1"/>
    </source>
</evidence>
<protein>
    <submittedName>
        <fullName evidence="2">Uncharacterized protein</fullName>
    </submittedName>
</protein>
<keyword evidence="3" id="KW-1185">Reference proteome</keyword>
<reference evidence="2" key="1">
    <citation type="submission" date="2021-03" db="EMBL/GenBank/DDBJ databases">
        <title>Draft genome sequence of rust myrtle Austropuccinia psidii MF-1, a brazilian biotype.</title>
        <authorList>
            <person name="Quecine M.C."/>
            <person name="Pachon D.M.R."/>
            <person name="Bonatelli M.L."/>
            <person name="Correr F.H."/>
            <person name="Franceschini L.M."/>
            <person name="Leite T.F."/>
            <person name="Margarido G.R.A."/>
            <person name="Almeida C.A."/>
            <person name="Ferrarezi J.A."/>
            <person name="Labate C.A."/>
        </authorList>
    </citation>
    <scope>NUCLEOTIDE SEQUENCE</scope>
    <source>
        <strain evidence="2">MF-1</strain>
    </source>
</reference>
<accession>A0A9Q3K054</accession>
<organism evidence="2 3">
    <name type="scientific">Austropuccinia psidii MF-1</name>
    <dbReference type="NCBI Taxonomy" id="1389203"/>
    <lineage>
        <taxon>Eukaryota</taxon>
        <taxon>Fungi</taxon>
        <taxon>Dikarya</taxon>
        <taxon>Basidiomycota</taxon>
        <taxon>Pucciniomycotina</taxon>
        <taxon>Pucciniomycetes</taxon>
        <taxon>Pucciniales</taxon>
        <taxon>Sphaerophragmiaceae</taxon>
        <taxon>Austropuccinia</taxon>
    </lineage>
</organism>
<comment type="caution">
    <text evidence="2">The sequence shown here is derived from an EMBL/GenBank/DDBJ whole genome shotgun (WGS) entry which is preliminary data.</text>
</comment>